<sequence>MGLPLTAENYQVTQLDNDRWSVTDIAGTQVYLGIGPVEIAGA</sequence>
<protein>
    <submittedName>
        <fullName evidence="1">Uncharacterized protein</fullName>
    </submittedName>
</protein>
<keyword evidence="2" id="KW-1185">Reference proteome</keyword>
<name>A0A0E3BU61_9BURK</name>
<reference evidence="1 2" key="1">
    <citation type="submission" date="2013-09" db="EMBL/GenBank/DDBJ databases">
        <title>High correlation between genotypes and phenotypes of environmental bacteria Comamonas testosteroni strains.</title>
        <authorList>
            <person name="Liu L."/>
            <person name="Zhu W."/>
            <person name="Xia X."/>
            <person name="Xu B."/>
            <person name="Luo M."/>
            <person name="Wang G."/>
        </authorList>
    </citation>
    <scope>NUCLEOTIDE SEQUENCE [LARGE SCALE GENOMIC DNA]</scope>
    <source>
        <strain evidence="1 2">DF2</strain>
    </source>
</reference>
<organism evidence="1 2">
    <name type="scientific">Comamonas thiooxydans</name>
    <dbReference type="NCBI Taxonomy" id="363952"/>
    <lineage>
        <taxon>Bacteria</taxon>
        <taxon>Pseudomonadati</taxon>
        <taxon>Pseudomonadota</taxon>
        <taxon>Betaproteobacteria</taxon>
        <taxon>Burkholderiales</taxon>
        <taxon>Comamonadaceae</taxon>
        <taxon>Comamonas</taxon>
    </lineage>
</organism>
<dbReference type="Proteomes" id="UP000029549">
    <property type="component" value="Unassembled WGS sequence"/>
</dbReference>
<accession>A0A0E3BU61</accession>
<proteinExistence type="predicted"/>
<evidence type="ECO:0000313" key="1">
    <source>
        <dbReference type="EMBL" id="KGH04216.1"/>
    </source>
</evidence>
<comment type="caution">
    <text evidence="1">The sequence shown here is derived from an EMBL/GenBank/DDBJ whole genome shotgun (WGS) entry which is preliminary data.</text>
</comment>
<dbReference type="EMBL" id="AWTP01000159">
    <property type="protein sequence ID" value="KGH04216.1"/>
    <property type="molecule type" value="Genomic_DNA"/>
</dbReference>
<evidence type="ECO:0000313" key="2">
    <source>
        <dbReference type="Proteomes" id="UP000029549"/>
    </source>
</evidence>
<dbReference type="AlphaFoldDB" id="A0A0E3BU61"/>
<gene>
    <name evidence="1" type="ORF">P608_24700</name>
</gene>